<evidence type="ECO:0000259" key="3">
    <source>
        <dbReference type="SMART" id="SM00093"/>
    </source>
</evidence>
<dbReference type="GO" id="GO:0005615">
    <property type="term" value="C:extracellular space"/>
    <property type="evidence" value="ECO:0007669"/>
    <property type="project" value="InterPro"/>
</dbReference>
<dbReference type="AlphaFoldDB" id="A0AAV7NEG6"/>
<organism evidence="4 5">
    <name type="scientific">Pleurodeles waltl</name>
    <name type="common">Iberian ribbed newt</name>
    <dbReference type="NCBI Taxonomy" id="8319"/>
    <lineage>
        <taxon>Eukaryota</taxon>
        <taxon>Metazoa</taxon>
        <taxon>Chordata</taxon>
        <taxon>Craniata</taxon>
        <taxon>Vertebrata</taxon>
        <taxon>Euteleostomi</taxon>
        <taxon>Amphibia</taxon>
        <taxon>Batrachia</taxon>
        <taxon>Caudata</taxon>
        <taxon>Salamandroidea</taxon>
        <taxon>Salamandridae</taxon>
        <taxon>Pleurodelinae</taxon>
        <taxon>Pleurodeles</taxon>
    </lineage>
</organism>
<dbReference type="InterPro" id="IPR023795">
    <property type="entry name" value="Serpin_CS"/>
</dbReference>
<dbReference type="Gene3D" id="2.30.39.10">
    <property type="entry name" value="Alpha-1-antitrypsin, domain 1"/>
    <property type="match status" value="1"/>
</dbReference>
<dbReference type="SMART" id="SM00093">
    <property type="entry name" value="SERPIN"/>
    <property type="match status" value="1"/>
</dbReference>
<feature type="compositionally biased region" description="Basic residues" evidence="2">
    <location>
        <begin position="40"/>
        <end position="55"/>
    </location>
</feature>
<dbReference type="InterPro" id="IPR023796">
    <property type="entry name" value="Serpin_dom"/>
</dbReference>
<evidence type="ECO:0000256" key="2">
    <source>
        <dbReference type="SAM" id="MobiDB-lite"/>
    </source>
</evidence>
<dbReference type="PANTHER" id="PTHR11461:SF129">
    <property type="entry name" value="SERPIN E3"/>
    <property type="match status" value="1"/>
</dbReference>
<comment type="similarity">
    <text evidence="1">Belongs to the serpin family.</text>
</comment>
<evidence type="ECO:0000313" key="5">
    <source>
        <dbReference type="Proteomes" id="UP001066276"/>
    </source>
</evidence>
<name>A0AAV7NEG6_PLEWA</name>
<dbReference type="Proteomes" id="UP001066276">
    <property type="component" value="Chromosome 8"/>
</dbReference>
<dbReference type="InterPro" id="IPR042185">
    <property type="entry name" value="Serpin_sf_2"/>
</dbReference>
<dbReference type="EMBL" id="JANPWB010000012">
    <property type="protein sequence ID" value="KAJ1114503.1"/>
    <property type="molecule type" value="Genomic_DNA"/>
</dbReference>
<dbReference type="InterPro" id="IPR042178">
    <property type="entry name" value="Serpin_sf_1"/>
</dbReference>
<dbReference type="PANTHER" id="PTHR11461">
    <property type="entry name" value="SERINE PROTEASE INHIBITOR, SERPIN"/>
    <property type="match status" value="1"/>
</dbReference>
<feature type="domain" description="Serpin" evidence="3">
    <location>
        <begin position="110"/>
        <end position="473"/>
    </location>
</feature>
<dbReference type="Gene3D" id="3.30.497.10">
    <property type="entry name" value="Antithrombin, subunit I, domain 2"/>
    <property type="match status" value="1"/>
</dbReference>
<keyword evidence="5" id="KW-1185">Reference proteome</keyword>
<protein>
    <recommendedName>
        <fullName evidence="3">Serpin domain-containing protein</fullName>
    </recommendedName>
</protein>
<dbReference type="GO" id="GO:0004867">
    <property type="term" value="F:serine-type endopeptidase inhibitor activity"/>
    <property type="evidence" value="ECO:0007669"/>
    <property type="project" value="InterPro"/>
</dbReference>
<dbReference type="SUPFAM" id="SSF56574">
    <property type="entry name" value="Serpins"/>
    <property type="match status" value="1"/>
</dbReference>
<dbReference type="InterPro" id="IPR031172">
    <property type="entry name" value="Serpin_E3"/>
</dbReference>
<sequence>MWSLPCPGIWTEWYRHRQPRPRSPTLPLKAIPWLRPQSSTHRRAGARRAPGKRGPQRGGTSGSTRASLPAFVHLMQPHCLITLILTSGALGKGCCGRHDALEERSTEFAVSFYQKLADTDNRTNLIVSPASVSVSLGVLQFGAQGNTFRQLERALGYNVHDERVQDFLRTVYEELANSSEGIVIRLACALFLQAGIHLSPHFVAQAALWANSSLQTTNFSEPSRTLAQINEWVIHRIGGGMPDFLTLDASASPLTQVALVSTMYFKSTWQKKFSFTDTQTLPFIITEGSILKVPMMHQTADVNYGQFQTPSKHRFTVTELPYLGNKVSMFVVLPSDRITPLCQIESYLTARTIAQWTNGMRKMKMDIFIPRFRIQSNFSLKVVLPTLGITDLFDPRKADFKGISDQDNMYISTAIHKAEIEVTEDGTKASGVTAMVLLKRSRTPVFKADRPFLFFLRQAITGAVLFIGRITNPLE</sequence>
<evidence type="ECO:0000256" key="1">
    <source>
        <dbReference type="RuleBase" id="RU000411"/>
    </source>
</evidence>
<evidence type="ECO:0000313" key="4">
    <source>
        <dbReference type="EMBL" id="KAJ1114503.1"/>
    </source>
</evidence>
<dbReference type="CDD" id="cd19574">
    <property type="entry name" value="serpinE3"/>
    <property type="match status" value="1"/>
</dbReference>
<proteinExistence type="inferred from homology"/>
<accession>A0AAV7NEG6</accession>
<dbReference type="PROSITE" id="PS00284">
    <property type="entry name" value="SERPIN"/>
    <property type="match status" value="1"/>
</dbReference>
<gene>
    <name evidence="4" type="ORF">NDU88_002739</name>
</gene>
<comment type="caution">
    <text evidence="4">The sequence shown here is derived from an EMBL/GenBank/DDBJ whole genome shotgun (WGS) entry which is preliminary data.</text>
</comment>
<feature type="region of interest" description="Disordered" evidence="2">
    <location>
        <begin position="19"/>
        <end position="65"/>
    </location>
</feature>
<dbReference type="InterPro" id="IPR036186">
    <property type="entry name" value="Serpin_sf"/>
</dbReference>
<reference evidence="4" key="1">
    <citation type="journal article" date="2022" name="bioRxiv">
        <title>Sequencing and chromosome-scale assembly of the giantPleurodeles waltlgenome.</title>
        <authorList>
            <person name="Brown T."/>
            <person name="Elewa A."/>
            <person name="Iarovenko S."/>
            <person name="Subramanian E."/>
            <person name="Araus A.J."/>
            <person name="Petzold A."/>
            <person name="Susuki M."/>
            <person name="Suzuki K.-i.T."/>
            <person name="Hayashi T."/>
            <person name="Toyoda A."/>
            <person name="Oliveira C."/>
            <person name="Osipova E."/>
            <person name="Leigh N.D."/>
            <person name="Simon A."/>
            <person name="Yun M.H."/>
        </authorList>
    </citation>
    <scope>NUCLEOTIDE SEQUENCE</scope>
    <source>
        <strain evidence="4">20211129_DDA</strain>
        <tissue evidence="4">Liver</tissue>
    </source>
</reference>
<dbReference type="InterPro" id="IPR000215">
    <property type="entry name" value="Serpin_fam"/>
</dbReference>
<dbReference type="Pfam" id="PF00079">
    <property type="entry name" value="Serpin"/>
    <property type="match status" value="1"/>
</dbReference>